<dbReference type="SUPFAM" id="SSF52200">
    <property type="entry name" value="Toll/Interleukin receptor TIR domain"/>
    <property type="match status" value="2"/>
</dbReference>
<comment type="caution">
    <text evidence="5">The sequence shown here is derived from an EMBL/GenBank/DDBJ whole genome shotgun (WGS) entry which is preliminary data.</text>
</comment>
<proteinExistence type="predicted"/>
<feature type="compositionally biased region" description="Polar residues" evidence="2">
    <location>
        <begin position="76"/>
        <end position="99"/>
    </location>
</feature>
<dbReference type="FunFam" id="3.40.50.10140:FF:000007">
    <property type="entry name" value="Disease resistance protein (TIR-NBS-LRR class)"/>
    <property type="match status" value="1"/>
</dbReference>
<dbReference type="PANTHER" id="PTHR11017">
    <property type="entry name" value="LEUCINE-RICH REPEAT-CONTAINING PROTEIN"/>
    <property type="match status" value="1"/>
</dbReference>
<feature type="domain" description="TIR" evidence="4">
    <location>
        <begin position="124"/>
        <end position="290"/>
    </location>
</feature>
<dbReference type="Gene3D" id="3.40.50.10140">
    <property type="entry name" value="Toll/interleukin-1 receptor homology (TIR) domain"/>
    <property type="match status" value="2"/>
</dbReference>
<organism evidence="5 6">
    <name type="scientific">Arachis hypogaea</name>
    <name type="common">Peanut</name>
    <dbReference type="NCBI Taxonomy" id="3818"/>
    <lineage>
        <taxon>Eukaryota</taxon>
        <taxon>Viridiplantae</taxon>
        <taxon>Streptophyta</taxon>
        <taxon>Embryophyta</taxon>
        <taxon>Tracheophyta</taxon>
        <taxon>Spermatophyta</taxon>
        <taxon>Magnoliopsida</taxon>
        <taxon>eudicotyledons</taxon>
        <taxon>Gunneridae</taxon>
        <taxon>Pentapetalae</taxon>
        <taxon>rosids</taxon>
        <taxon>fabids</taxon>
        <taxon>Fabales</taxon>
        <taxon>Fabaceae</taxon>
        <taxon>Papilionoideae</taxon>
        <taxon>50 kb inversion clade</taxon>
        <taxon>dalbergioids sensu lato</taxon>
        <taxon>Dalbergieae</taxon>
        <taxon>Pterocarpus clade</taxon>
        <taxon>Arachis</taxon>
    </lineage>
</organism>
<evidence type="ECO:0000313" key="5">
    <source>
        <dbReference type="EMBL" id="RYQ97221.1"/>
    </source>
</evidence>
<keyword evidence="3" id="KW-1133">Transmembrane helix</keyword>
<keyword evidence="3" id="KW-0812">Transmembrane</keyword>
<dbReference type="SMART" id="SM00255">
    <property type="entry name" value="TIR"/>
    <property type="match status" value="2"/>
</dbReference>
<dbReference type="InterPro" id="IPR000157">
    <property type="entry name" value="TIR_dom"/>
</dbReference>
<keyword evidence="6" id="KW-1185">Reference proteome</keyword>
<dbReference type="InterPro" id="IPR044974">
    <property type="entry name" value="Disease_R_plants"/>
</dbReference>
<dbReference type="EMBL" id="SDMP01000018">
    <property type="protein sequence ID" value="RYQ97221.1"/>
    <property type="molecule type" value="Genomic_DNA"/>
</dbReference>
<dbReference type="Gene3D" id="3.80.10.10">
    <property type="entry name" value="Ribonuclease Inhibitor"/>
    <property type="match status" value="2"/>
</dbReference>
<sequence length="752" mass="85677">MEPGETPSVSTNASWSWTVCLFISGIVFGSFISGIFLNLRPLLSSKFRALLGYQDSDSNNINDEPLGEEGSRLSQEDSASLHSLDSNVSQGSSLSQQEDSTCDHPPPESKSTMTEGSSSSPRGYKYDVYLSFRGADTRGTFIDYLYHRLMEEGILAFKDDVNLNRGESISSELLQAIKDSRISIVVFSRGYASSTWCLDELVAIVDCYKEMKQELFPVFYDVDPRDVRYQSGAYEDAFDSHRERFKEEPDKIYKWKSAMTYLANLSGFALRDPAEAEGIERIVEAVLDTLVYKFQSSRFTHKNPESTERRPSLQEFNKYDVFLSLRRTHTPYIFIDYLYHYLTKKGFSTFKSEEETERGDSIPSQDLQVIKDSRILIVVFTRDYADSTCSLEEVATIVDCHRELNQTVIPVFCDVHPRDVRRQTGPYERAFVSYTKEFKQDPLKVQKWREALNYLTNLQGVSLKDGSEIEAIGNIIQIVERLCPKFSRLSSHGPEASKVKAIVLYEDASISKHEDLNIEGLSKMTNLELLIVYHQHFSGKPTSLPNKLRYLLWDGYPSSSLPSFEPYNRLVQLNLPNSRIKRLWNGSQVFRSLERVDLSYSKELKETPNFEGCPSLKRLDLTGCTNLVQVHPSIRDLKELAYLSFRDCDKLVTLNLDHKCKLSSLKVLDLYSCKNLKNTPDFTGLPNLEHIDLGECTRLSTVHDSIGTLVNLTYLNVQGCIKLKLPDSIDVTSLQTPKVHVTDRKEKKDSSK</sequence>
<dbReference type="AlphaFoldDB" id="A0A444Y5I6"/>
<evidence type="ECO:0000259" key="4">
    <source>
        <dbReference type="PROSITE" id="PS50104"/>
    </source>
</evidence>
<evidence type="ECO:0000256" key="2">
    <source>
        <dbReference type="SAM" id="MobiDB-lite"/>
    </source>
</evidence>
<feature type="transmembrane region" description="Helical" evidence="3">
    <location>
        <begin position="15"/>
        <end position="39"/>
    </location>
</feature>
<reference evidence="5 6" key="1">
    <citation type="submission" date="2019-01" db="EMBL/GenBank/DDBJ databases">
        <title>Sequencing of cultivated peanut Arachis hypogaea provides insights into genome evolution and oil improvement.</title>
        <authorList>
            <person name="Chen X."/>
        </authorList>
    </citation>
    <scope>NUCLEOTIDE SEQUENCE [LARGE SCALE GENOMIC DNA]</scope>
    <source>
        <strain evidence="6">cv. Fuhuasheng</strain>
        <tissue evidence="5">Leaves</tissue>
    </source>
</reference>
<dbReference type="GO" id="GO:0007165">
    <property type="term" value="P:signal transduction"/>
    <property type="evidence" value="ECO:0007669"/>
    <property type="project" value="InterPro"/>
</dbReference>
<protein>
    <recommendedName>
        <fullName evidence="4">TIR domain-containing protein</fullName>
    </recommendedName>
</protein>
<dbReference type="InterPro" id="IPR032675">
    <property type="entry name" value="LRR_dom_sf"/>
</dbReference>
<dbReference type="Pfam" id="PF01582">
    <property type="entry name" value="TIR"/>
    <property type="match status" value="2"/>
</dbReference>
<name>A0A444Y5I6_ARAHY</name>
<evidence type="ECO:0000256" key="3">
    <source>
        <dbReference type="SAM" id="Phobius"/>
    </source>
</evidence>
<feature type="region of interest" description="Disordered" evidence="2">
    <location>
        <begin position="58"/>
        <end position="121"/>
    </location>
</feature>
<dbReference type="PROSITE" id="PS50104">
    <property type="entry name" value="TIR"/>
    <property type="match status" value="2"/>
</dbReference>
<dbReference type="GO" id="GO:0006952">
    <property type="term" value="P:defense response"/>
    <property type="evidence" value="ECO:0007669"/>
    <property type="project" value="InterPro"/>
</dbReference>
<keyword evidence="1" id="KW-0520">NAD</keyword>
<evidence type="ECO:0000313" key="6">
    <source>
        <dbReference type="Proteomes" id="UP000289738"/>
    </source>
</evidence>
<dbReference type="InterPro" id="IPR035897">
    <property type="entry name" value="Toll_tir_struct_dom_sf"/>
</dbReference>
<dbReference type="SUPFAM" id="SSF52058">
    <property type="entry name" value="L domain-like"/>
    <property type="match status" value="1"/>
</dbReference>
<accession>A0A444Y5I6</accession>
<evidence type="ECO:0000256" key="1">
    <source>
        <dbReference type="ARBA" id="ARBA00023027"/>
    </source>
</evidence>
<keyword evidence="3" id="KW-0472">Membrane</keyword>
<feature type="domain" description="TIR" evidence="4">
    <location>
        <begin position="317"/>
        <end position="483"/>
    </location>
</feature>
<dbReference type="Proteomes" id="UP000289738">
    <property type="component" value="Chromosome B08"/>
</dbReference>
<feature type="compositionally biased region" description="Low complexity" evidence="2">
    <location>
        <begin position="109"/>
        <end position="120"/>
    </location>
</feature>
<dbReference type="PANTHER" id="PTHR11017:SF290">
    <property type="entry name" value="ADP-RIBOSYL CYCLASE_CYCLIC ADP-RIBOSE HYDROLASE"/>
    <property type="match status" value="1"/>
</dbReference>
<gene>
    <name evidence="5" type="ORF">Ahy_B08g093243</name>
</gene>